<feature type="domain" description="DUF3973" evidence="1">
    <location>
        <begin position="1"/>
        <end position="40"/>
    </location>
</feature>
<protein>
    <submittedName>
        <fullName evidence="2">DUF3973 domain-containing protein</fullName>
    </submittedName>
</protein>
<evidence type="ECO:0000259" key="1">
    <source>
        <dbReference type="Pfam" id="PF13119"/>
    </source>
</evidence>
<reference evidence="2 3" key="1">
    <citation type="submission" date="2022-05" db="EMBL/GenBank/DDBJ databases">
        <title>Genome Sequencing of Bee-Associated Microbes.</title>
        <authorList>
            <person name="Dunlap C."/>
        </authorList>
    </citation>
    <scope>NUCLEOTIDE SEQUENCE [LARGE SCALE GENOMIC DNA]</scope>
    <source>
        <strain evidence="2 3">NRRL NRS-1438</strain>
    </source>
</reference>
<dbReference type="RefSeq" id="WP_206097121.1">
    <property type="nucleotide sequence ID" value="NZ_JAFFHZ010000001.1"/>
</dbReference>
<dbReference type="InterPro" id="IPR025003">
    <property type="entry name" value="DUF3973"/>
</dbReference>
<dbReference type="Proteomes" id="UP001207626">
    <property type="component" value="Unassembled WGS sequence"/>
</dbReference>
<keyword evidence="3" id="KW-1185">Reference proteome</keyword>
<accession>A0ABT4DU97</accession>
<dbReference type="GeneID" id="77005123"/>
<proteinExistence type="predicted"/>
<gene>
    <name evidence="2" type="ORF">M5X09_07800</name>
</gene>
<dbReference type="Pfam" id="PF13119">
    <property type="entry name" value="DUF3973"/>
    <property type="match status" value="1"/>
</dbReference>
<comment type="caution">
    <text evidence="2">The sequence shown here is derived from an EMBL/GenBank/DDBJ whole genome shotgun (WGS) entry which is preliminary data.</text>
</comment>
<evidence type="ECO:0000313" key="3">
    <source>
        <dbReference type="Proteomes" id="UP001207626"/>
    </source>
</evidence>
<organism evidence="2 3">
    <name type="scientific">Paenibacillus apiarius</name>
    <dbReference type="NCBI Taxonomy" id="46240"/>
    <lineage>
        <taxon>Bacteria</taxon>
        <taxon>Bacillati</taxon>
        <taxon>Bacillota</taxon>
        <taxon>Bacilli</taxon>
        <taxon>Bacillales</taxon>
        <taxon>Paenibacillaceae</taxon>
        <taxon>Paenibacillus</taxon>
    </lineage>
</organism>
<dbReference type="EMBL" id="JAMDLW010000009">
    <property type="protein sequence ID" value="MCY9519586.1"/>
    <property type="molecule type" value="Genomic_DNA"/>
</dbReference>
<evidence type="ECO:0000313" key="2">
    <source>
        <dbReference type="EMBL" id="MCY9519586.1"/>
    </source>
</evidence>
<sequence>MYYCMSCLHYHRESDEDAHVFRNVYYIDEVFKQQFHMGVCSQEKKRKPEKFVTPSFAESTHTMMNEVLLLLHAHNNHNDKEVLQSWHG</sequence>
<name>A0ABT4DU97_9BACL</name>